<dbReference type="RefSeq" id="WP_043372210.1">
    <property type="nucleotide sequence ID" value="NZ_BMTT01000007.1"/>
</dbReference>
<organism evidence="2 3">
    <name type="scientific">Streptomyces mutabilis</name>
    <dbReference type="NCBI Taxonomy" id="67332"/>
    <lineage>
        <taxon>Bacteria</taxon>
        <taxon>Bacillati</taxon>
        <taxon>Actinomycetota</taxon>
        <taxon>Actinomycetes</taxon>
        <taxon>Kitasatosporales</taxon>
        <taxon>Streptomycetaceae</taxon>
        <taxon>Streptomyces</taxon>
    </lineage>
</organism>
<name>A0A086N1U9_9ACTN</name>
<feature type="compositionally biased region" description="Basic and acidic residues" evidence="1">
    <location>
        <begin position="35"/>
        <end position="54"/>
    </location>
</feature>
<gene>
    <name evidence="2" type="ORF">FM21_02915</name>
</gene>
<sequence>MGILDKMKSMAGKDKDRSRKMSDTAERQVNQRTGGKHEKQVDAAQKRAEDRLGFGREGGGNRPDQQ</sequence>
<dbReference type="AlphaFoldDB" id="A0A086N1U9"/>
<dbReference type="HOGENOM" id="CLU_148727_4_0_11"/>
<dbReference type="InterPro" id="IPR028037">
    <property type="entry name" value="Antitoxin_Rv0909/MT0933"/>
</dbReference>
<reference evidence="2 3" key="1">
    <citation type="submission" date="2014-05" db="EMBL/GenBank/DDBJ databases">
        <title>Complete genome sequence of the Streptomyces mutabilis TRM45540.</title>
        <authorList>
            <person name="Luo X."/>
            <person name="Zhang L."/>
        </authorList>
    </citation>
    <scope>NUCLEOTIDE SEQUENCE [LARGE SCALE GENOMIC DNA]</scope>
    <source>
        <strain evidence="2 3">TRM45540</strain>
    </source>
</reference>
<feature type="compositionally biased region" description="Basic and acidic residues" evidence="1">
    <location>
        <begin position="1"/>
        <end position="26"/>
    </location>
</feature>
<evidence type="ECO:0008006" key="4">
    <source>
        <dbReference type="Google" id="ProtNLM"/>
    </source>
</evidence>
<proteinExistence type="predicted"/>
<dbReference type="EMBL" id="JNFQ01000001">
    <property type="protein sequence ID" value="KFG75117.1"/>
    <property type="molecule type" value="Genomic_DNA"/>
</dbReference>
<dbReference type="Pfam" id="PF14013">
    <property type="entry name" value="MT0933_antitox"/>
    <property type="match status" value="1"/>
</dbReference>
<keyword evidence="3" id="KW-1185">Reference proteome</keyword>
<feature type="compositionally biased region" description="Gly residues" evidence="1">
    <location>
        <begin position="55"/>
        <end position="66"/>
    </location>
</feature>
<protein>
    <recommendedName>
        <fullName evidence="4">Antitoxin</fullName>
    </recommendedName>
</protein>
<comment type="caution">
    <text evidence="2">The sequence shown here is derived from an EMBL/GenBank/DDBJ whole genome shotgun (WGS) entry which is preliminary data.</text>
</comment>
<evidence type="ECO:0000313" key="3">
    <source>
        <dbReference type="Proteomes" id="UP000029095"/>
    </source>
</evidence>
<evidence type="ECO:0000256" key="1">
    <source>
        <dbReference type="SAM" id="MobiDB-lite"/>
    </source>
</evidence>
<accession>A0A086N1U9</accession>
<feature type="region of interest" description="Disordered" evidence="1">
    <location>
        <begin position="1"/>
        <end position="66"/>
    </location>
</feature>
<dbReference type="Proteomes" id="UP000029095">
    <property type="component" value="Unassembled WGS sequence"/>
</dbReference>
<evidence type="ECO:0000313" key="2">
    <source>
        <dbReference type="EMBL" id="KFG75117.1"/>
    </source>
</evidence>